<feature type="region of interest" description="Disordered" evidence="1">
    <location>
        <begin position="19"/>
        <end position="38"/>
    </location>
</feature>
<evidence type="ECO:0000313" key="2">
    <source>
        <dbReference type="EMBL" id="MDI3320372.1"/>
    </source>
</evidence>
<evidence type="ECO:0008006" key="4">
    <source>
        <dbReference type="Google" id="ProtNLM"/>
    </source>
</evidence>
<reference evidence="2 3" key="1">
    <citation type="submission" date="2023-05" db="EMBL/GenBank/DDBJ databases">
        <title>Genome sequence of Pinibacter sp. MAH-24.</title>
        <authorList>
            <person name="Huq M.A."/>
        </authorList>
    </citation>
    <scope>NUCLEOTIDE SEQUENCE [LARGE SCALE GENOMIC DNA]</scope>
    <source>
        <strain evidence="2 3">MAH-24</strain>
    </source>
</reference>
<proteinExistence type="predicted"/>
<sequence>MRRIALLLFTVLAITSCDENSGSKKKSKHNNQNKDTAKSTIQPDFDKYLASLSTIPLPFKNSTIAGCIKSYSKNYDKAGFIKFKHAWTTQPIGVLYRTDKYVVTMETSVGEDGQVPYINSYDKKGNKIDSLAPYKKTGFDMGYESVEYLMVGADKMISVIDSTKRWKLNKDKTDIIKNTMKLSVDTTLFIVTKDGRINKR</sequence>
<organism evidence="2 3">
    <name type="scientific">Pinibacter soli</name>
    <dbReference type="NCBI Taxonomy" id="3044211"/>
    <lineage>
        <taxon>Bacteria</taxon>
        <taxon>Pseudomonadati</taxon>
        <taxon>Bacteroidota</taxon>
        <taxon>Chitinophagia</taxon>
        <taxon>Chitinophagales</taxon>
        <taxon>Chitinophagaceae</taxon>
        <taxon>Pinibacter</taxon>
    </lineage>
</organism>
<name>A0ABT6REV0_9BACT</name>
<dbReference type="Proteomes" id="UP001226434">
    <property type="component" value="Unassembled WGS sequence"/>
</dbReference>
<evidence type="ECO:0000313" key="3">
    <source>
        <dbReference type="Proteomes" id="UP001226434"/>
    </source>
</evidence>
<gene>
    <name evidence="2" type="ORF">QJ048_11340</name>
</gene>
<dbReference type="RefSeq" id="WP_282334469.1">
    <property type="nucleotide sequence ID" value="NZ_JASBRG010000007.1"/>
</dbReference>
<protein>
    <recommendedName>
        <fullName evidence="4">Lipoprotein</fullName>
    </recommendedName>
</protein>
<evidence type="ECO:0000256" key="1">
    <source>
        <dbReference type="SAM" id="MobiDB-lite"/>
    </source>
</evidence>
<comment type="caution">
    <text evidence="2">The sequence shown here is derived from an EMBL/GenBank/DDBJ whole genome shotgun (WGS) entry which is preliminary data.</text>
</comment>
<accession>A0ABT6REV0</accession>
<dbReference type="PROSITE" id="PS51257">
    <property type="entry name" value="PROKAR_LIPOPROTEIN"/>
    <property type="match status" value="1"/>
</dbReference>
<dbReference type="EMBL" id="JASBRG010000007">
    <property type="protein sequence ID" value="MDI3320372.1"/>
    <property type="molecule type" value="Genomic_DNA"/>
</dbReference>
<keyword evidence="3" id="KW-1185">Reference proteome</keyword>